<sequence length="655" mass="72352">MKKKFPAVLMILLVLSLGTISAAYLLHGQNEQLTNVLFISSAVLIFICIIYTIFYSRNSMRHISKMNKHLESSAAEFMNSLPAPVAVIDEQKQFVWYNQIFAEKIGLGQDVYGHDFEGFVKIDIDSLISNGTALCPVNGCIYDVTAEKFDKNDMSFLVLYFHDDTGYYAVKKSMDESHPNVVVITIDNYDDIMQNAKESEKAQTSVETEKLIENFMSKTNGFIKKTSPNTFFAILENRHLKSIIDGKFKILDAARNIKIAGKYPLTFSIGVGQGASSLAESENIARQCLDMALGRGGDQAVIKTENGYRFFGGVSKGVEKRSRSKTRIIANAMQDLIMHSERIFIMGHRFGDLDSVGAACGLAGALRLMGKEAYVAVDRSKNLATNLIDAVDDETKCGLFLTPYDAEEMIGTNDMLIVVDTHNKDFLESHELYEKAHSVVVIDHHRKTVNFIDDAVIFHHEPYASSASEMVTEIIQYFNYSGDEKLQNCFADALLAGIMLDTKNFVMRTGVRTFEAAAYLKKVGADTVAVKLLFSNSIDSYRRKTQIVASAKIHNNCAIAAADFRSDDIRVVAPQAADELLGISDVDASFVIYRTPNTVNISARSLGAVNVQVIMEQLGGGGHQTMAATQLEGVTVEEAVKSLIFAIDECAKNNI</sequence>
<evidence type="ECO:0000313" key="7">
    <source>
        <dbReference type="Proteomes" id="UP000019365"/>
    </source>
</evidence>
<evidence type="ECO:0000259" key="4">
    <source>
        <dbReference type="Pfam" id="PF01368"/>
    </source>
</evidence>
<evidence type="ECO:0000313" key="6">
    <source>
        <dbReference type="EMBL" id="EWM53889.1"/>
    </source>
</evidence>
<dbReference type="SUPFAM" id="SSF64182">
    <property type="entry name" value="DHH phosphoesterases"/>
    <property type="match status" value="1"/>
</dbReference>
<dbReference type="GO" id="GO:0005886">
    <property type="term" value="C:plasma membrane"/>
    <property type="evidence" value="ECO:0007669"/>
    <property type="project" value="UniProtKB-SubCell"/>
</dbReference>
<feature type="domain" description="DDH" evidence="4">
    <location>
        <begin position="342"/>
        <end position="498"/>
    </location>
</feature>
<dbReference type="FunFam" id="3.90.1640.10:FF:000002">
    <property type="entry name" value="Cyclic-di-AMP phosphodiesterase"/>
    <property type="match status" value="1"/>
</dbReference>
<dbReference type="AlphaFoldDB" id="W7UQZ5"/>
<feature type="binding site" evidence="2">
    <location>
        <position position="348"/>
    </location>
    <ligand>
        <name>Mn(2+)</name>
        <dbReference type="ChEBI" id="CHEBI:29035"/>
        <label>1</label>
    </ligand>
</feature>
<dbReference type="Gene3D" id="3.10.310.30">
    <property type="match status" value="1"/>
</dbReference>
<keyword evidence="1" id="KW-1003">Cell membrane</keyword>
<dbReference type="EC" id="3.1.4.-" evidence="1"/>
<reference evidence="6 7" key="1">
    <citation type="journal article" date="2014" name="PLoS ONE">
        <title>Rumen cellulosomics: divergent fiber-degrading strategies revealed by comparative genome-wide analysis of six ruminococcal strains.</title>
        <authorList>
            <person name="Dassa B."/>
            <person name="Borovok I."/>
            <person name="Ruimy-Israeli V."/>
            <person name="Lamed R."/>
            <person name="Flint H.J."/>
            <person name="Duncan S.H."/>
            <person name="Henrissat B."/>
            <person name="Coutinho P."/>
            <person name="Morrison M."/>
            <person name="Mosoni P."/>
            <person name="Yeoman C.J."/>
            <person name="White B.A."/>
            <person name="Bayer E.A."/>
        </authorList>
    </citation>
    <scope>NUCLEOTIDE SEQUENCE [LARGE SCALE GENOMIC DNA]</scope>
    <source>
        <strain evidence="6 7">007c</strain>
    </source>
</reference>
<dbReference type="Proteomes" id="UP000019365">
    <property type="component" value="Unassembled WGS sequence"/>
</dbReference>
<dbReference type="Gene3D" id="3.30.450.20">
    <property type="entry name" value="PAS domain"/>
    <property type="match status" value="1"/>
</dbReference>
<dbReference type="GO" id="GO:0046872">
    <property type="term" value="F:metal ion binding"/>
    <property type="evidence" value="ECO:0007669"/>
    <property type="project" value="UniProtKB-KW"/>
</dbReference>
<feature type="domain" description="DHHA1" evidence="5">
    <location>
        <begin position="571"/>
        <end position="652"/>
    </location>
</feature>
<dbReference type="InterPro" id="IPR001667">
    <property type="entry name" value="DDH_dom"/>
</dbReference>
<dbReference type="InterPro" id="IPR051319">
    <property type="entry name" value="Oligoribo/pAp-PDE_c-di-AMP_PDE"/>
</dbReference>
<evidence type="ECO:0000259" key="5">
    <source>
        <dbReference type="Pfam" id="PF02272"/>
    </source>
</evidence>
<comment type="catalytic activity">
    <reaction evidence="1">
        <text>3',3'-c-di-AMP + H2O = 5'-O-phosphonoadenylyl-(3'-&gt;5')-adenosine + H(+)</text>
        <dbReference type="Rhea" id="RHEA:54420"/>
        <dbReference type="ChEBI" id="CHEBI:15377"/>
        <dbReference type="ChEBI" id="CHEBI:15378"/>
        <dbReference type="ChEBI" id="CHEBI:71500"/>
        <dbReference type="ChEBI" id="CHEBI:138171"/>
    </reaction>
</comment>
<dbReference type="Pfam" id="PF24898">
    <property type="entry name" value="GGDEF_GdpP"/>
    <property type="match status" value="1"/>
</dbReference>
<evidence type="ECO:0000256" key="1">
    <source>
        <dbReference type="PIRNR" id="PIRNR026583"/>
    </source>
</evidence>
<keyword evidence="2" id="KW-0464">Manganese</keyword>
<dbReference type="PIRSF" id="PIRSF026583">
    <property type="entry name" value="YybT"/>
    <property type="match status" value="1"/>
</dbReference>
<keyword evidence="3" id="KW-0812">Transmembrane</keyword>
<dbReference type="eggNOG" id="COG3887">
    <property type="taxonomic scope" value="Bacteria"/>
</dbReference>
<feature type="binding site" evidence="2">
    <location>
        <position position="354"/>
    </location>
    <ligand>
        <name>Mn(2+)</name>
        <dbReference type="ChEBI" id="CHEBI:29035"/>
        <label>2</label>
    </ligand>
</feature>
<keyword evidence="1" id="KW-0378">Hydrolase</keyword>
<dbReference type="EMBL" id="ATAX01000023">
    <property type="protein sequence ID" value="EWM53889.1"/>
    <property type="molecule type" value="Genomic_DNA"/>
</dbReference>
<evidence type="ECO:0000256" key="2">
    <source>
        <dbReference type="PIRSR" id="PIRSR026583-50"/>
    </source>
</evidence>
<protein>
    <recommendedName>
        <fullName evidence="1">Cyclic-di-AMP phosphodiesterase</fullName>
        <ecNumber evidence="1">3.1.4.-</ecNumber>
    </recommendedName>
</protein>
<dbReference type="InterPro" id="IPR014528">
    <property type="entry name" value="GdpP/PdeA"/>
</dbReference>
<dbReference type="InterPro" id="IPR003156">
    <property type="entry name" value="DHHA1_dom"/>
</dbReference>
<dbReference type="GO" id="GO:0016787">
    <property type="term" value="F:hydrolase activity"/>
    <property type="evidence" value="ECO:0007669"/>
    <property type="project" value="UniProtKB-UniRule"/>
</dbReference>
<dbReference type="OrthoDB" id="9759476at2"/>
<keyword evidence="3" id="KW-1133">Transmembrane helix</keyword>
<dbReference type="RefSeq" id="WP_037298822.1">
    <property type="nucleotide sequence ID" value="NZ_ATAX01000023.1"/>
</dbReference>
<feature type="binding site" evidence="2">
    <location>
        <position position="420"/>
    </location>
    <ligand>
        <name>Mn(2+)</name>
        <dbReference type="ChEBI" id="CHEBI:29035"/>
        <label>2</label>
    </ligand>
</feature>
<feature type="transmembrane region" description="Helical" evidence="3">
    <location>
        <begin position="38"/>
        <end position="56"/>
    </location>
</feature>
<proteinExistence type="inferred from homology"/>
<feature type="binding site" evidence="2">
    <location>
        <position position="444"/>
    </location>
    <ligand>
        <name>Mn(2+)</name>
        <dbReference type="ChEBI" id="CHEBI:29035"/>
        <label>2</label>
    </ligand>
</feature>
<keyword evidence="2" id="KW-0479">Metal-binding</keyword>
<gene>
    <name evidence="6" type="ORF">RF007C_09260</name>
</gene>
<name>W7UQZ5_RUMFL</name>
<dbReference type="GO" id="GO:0106409">
    <property type="term" value="F:cyclic-di-AMP phosphodiesterase activity"/>
    <property type="evidence" value="ECO:0007669"/>
    <property type="project" value="RHEA"/>
</dbReference>
<evidence type="ECO:0000256" key="3">
    <source>
        <dbReference type="SAM" id="Phobius"/>
    </source>
</evidence>
<dbReference type="GO" id="GO:0003676">
    <property type="term" value="F:nucleic acid binding"/>
    <property type="evidence" value="ECO:0007669"/>
    <property type="project" value="UniProtKB-UniRule"/>
</dbReference>
<keyword evidence="7" id="KW-1185">Reference proteome</keyword>
<feature type="binding site" evidence="2">
    <location>
        <position position="352"/>
    </location>
    <ligand>
        <name>Mn(2+)</name>
        <dbReference type="ChEBI" id="CHEBI:29035"/>
        <label>1</label>
    </ligand>
</feature>
<dbReference type="Gene3D" id="3.90.1640.10">
    <property type="entry name" value="inorganic pyrophosphatase (n-terminal core)"/>
    <property type="match status" value="1"/>
</dbReference>
<comment type="caution">
    <text evidence="6">The sequence shown here is derived from an EMBL/GenBank/DDBJ whole genome shotgun (WGS) entry which is preliminary data.</text>
</comment>
<organism evidence="6 7">
    <name type="scientific">Ruminococcus flavefaciens 007c</name>
    <dbReference type="NCBI Taxonomy" id="1341157"/>
    <lineage>
        <taxon>Bacteria</taxon>
        <taxon>Bacillati</taxon>
        <taxon>Bacillota</taxon>
        <taxon>Clostridia</taxon>
        <taxon>Eubacteriales</taxon>
        <taxon>Oscillospiraceae</taxon>
        <taxon>Ruminococcus</taxon>
    </lineage>
</organism>
<comment type="subcellular location">
    <subcellularLocation>
        <location evidence="1">Cell membrane</location>
    </subcellularLocation>
</comment>
<dbReference type="PANTHER" id="PTHR47618">
    <property type="entry name" value="BIFUNCTIONAL OLIGORIBONUCLEASE AND PAP PHOSPHATASE NRNA"/>
    <property type="match status" value="1"/>
</dbReference>
<dbReference type="Pfam" id="PF01368">
    <property type="entry name" value="DHH"/>
    <property type="match status" value="1"/>
</dbReference>
<dbReference type="PATRIC" id="fig|1341157.4.peg.1533"/>
<comment type="cofactor">
    <cofactor evidence="2">
        <name>Mn(2+)</name>
        <dbReference type="ChEBI" id="CHEBI:29035"/>
    </cofactor>
    <text evidence="2">For phosphodiesterase activity, probably binds 2 Mn(2+) per subunit.</text>
</comment>
<comment type="similarity">
    <text evidence="1">Belongs to the GdpP/PdeA phosphodiesterase family.</text>
</comment>
<feature type="binding site" evidence="2">
    <location>
        <position position="501"/>
    </location>
    <ligand>
        <name>Mn(2+)</name>
        <dbReference type="ChEBI" id="CHEBI:29035"/>
        <label>2</label>
    </ligand>
</feature>
<dbReference type="InterPro" id="IPR038763">
    <property type="entry name" value="DHH_sf"/>
</dbReference>
<accession>W7UQZ5</accession>
<keyword evidence="1 3" id="KW-0472">Membrane</keyword>
<dbReference type="PANTHER" id="PTHR47618:SF2">
    <property type="entry name" value="CYCLIC-DI-AMP PHOSPHODIESTERASE GDPP"/>
    <property type="match status" value="1"/>
</dbReference>
<dbReference type="Pfam" id="PF02272">
    <property type="entry name" value="DHHA1"/>
    <property type="match status" value="1"/>
</dbReference>
<comment type="function">
    <text evidence="1">Has phosphodiesterase (PDE) activity against cyclic-di-AMP (c-di-AMP).</text>
</comment>
<feature type="binding site" evidence="2">
    <location>
        <position position="420"/>
    </location>
    <ligand>
        <name>Mn(2+)</name>
        <dbReference type="ChEBI" id="CHEBI:29035"/>
        <label>1</label>
    </ligand>
</feature>